<evidence type="ECO:0000259" key="1">
    <source>
        <dbReference type="Pfam" id="PF00557"/>
    </source>
</evidence>
<dbReference type="Pfam" id="PF00557">
    <property type="entry name" value="Peptidase_M24"/>
    <property type="match status" value="1"/>
</dbReference>
<dbReference type="RefSeq" id="WP_263414888.1">
    <property type="nucleotide sequence ID" value="NZ_BAABBH010000001.1"/>
</dbReference>
<evidence type="ECO:0000313" key="2">
    <source>
        <dbReference type="EMBL" id="MFN2976932.1"/>
    </source>
</evidence>
<dbReference type="Gene3D" id="3.90.230.10">
    <property type="entry name" value="Creatinase/methionine aminopeptidase superfamily"/>
    <property type="match status" value="1"/>
</dbReference>
<organism evidence="2 3">
    <name type="scientific">Terriglobus aquaticus</name>
    <dbReference type="NCBI Taxonomy" id="940139"/>
    <lineage>
        <taxon>Bacteria</taxon>
        <taxon>Pseudomonadati</taxon>
        <taxon>Acidobacteriota</taxon>
        <taxon>Terriglobia</taxon>
        <taxon>Terriglobales</taxon>
        <taxon>Acidobacteriaceae</taxon>
        <taxon>Terriglobus</taxon>
    </lineage>
</organism>
<dbReference type="SUPFAM" id="SSF55920">
    <property type="entry name" value="Creatinase/aminopeptidase"/>
    <property type="match status" value="1"/>
</dbReference>
<proteinExistence type="predicted"/>
<reference evidence="2 3" key="1">
    <citation type="submission" date="2024-12" db="EMBL/GenBank/DDBJ databases">
        <authorList>
            <person name="Lee Y."/>
        </authorList>
    </citation>
    <scope>NUCLEOTIDE SEQUENCE [LARGE SCALE GENOMIC DNA]</scope>
    <source>
        <strain evidence="2 3">03SUJ4</strain>
    </source>
</reference>
<dbReference type="InterPro" id="IPR036005">
    <property type="entry name" value="Creatinase/aminopeptidase-like"/>
</dbReference>
<gene>
    <name evidence="2" type="ORF">ACK2TP_14270</name>
</gene>
<accession>A0ABW9KMA6</accession>
<keyword evidence="3" id="KW-1185">Reference proteome</keyword>
<dbReference type="InterPro" id="IPR050659">
    <property type="entry name" value="Peptidase_M24B"/>
</dbReference>
<sequence length="392" mass="43632">MNLDAIQSALRDASLDGWLFYDHHGRDRLSYRILGLPANAHVTRRWWYFVPAQGTPRKLVHRIESGRLDTLPGDKTSYSTWQEMEAGVQAMLQGATRIAMQYSPRNAVMYIGLLDAGTHEMLTSLGKQIVSSADLVSRFEAVLTPQQIASHYRAQQAIDAILEEGWQEIGRRVRAGSPEADEVSMVQFLQARIAEAGLVTEHGPNVSVGPNAADSHYEPTPASSRRIERGSFVLIDIWGKVADDPSAVWYDITWCGVVDREPTPRETEIFEAVRDARDAAIALVQQRFAAGEPIAGWEADRAARAVIQQRGFGEWFTHRTGHNIGTELHGAGAHLDDFESHDERRILPDTCFSVEPGIYLPGEFGVRLEVDMIPSAGEARVTGRVQRELVRI</sequence>
<dbReference type="PANTHER" id="PTHR46112:SF3">
    <property type="entry name" value="AMINOPEPTIDASE YPDF"/>
    <property type="match status" value="1"/>
</dbReference>
<dbReference type="EMBL" id="JBJYXY010000001">
    <property type="protein sequence ID" value="MFN2976932.1"/>
    <property type="molecule type" value="Genomic_DNA"/>
</dbReference>
<dbReference type="PANTHER" id="PTHR46112">
    <property type="entry name" value="AMINOPEPTIDASE"/>
    <property type="match status" value="1"/>
</dbReference>
<name>A0ABW9KMA6_9BACT</name>
<comment type="caution">
    <text evidence="2">The sequence shown here is derived from an EMBL/GenBank/DDBJ whole genome shotgun (WGS) entry which is preliminary data.</text>
</comment>
<evidence type="ECO:0000313" key="3">
    <source>
        <dbReference type="Proteomes" id="UP001634747"/>
    </source>
</evidence>
<dbReference type="Proteomes" id="UP001634747">
    <property type="component" value="Unassembled WGS sequence"/>
</dbReference>
<protein>
    <submittedName>
        <fullName evidence="2">M24 family metallopeptidase</fullName>
    </submittedName>
</protein>
<dbReference type="InterPro" id="IPR000994">
    <property type="entry name" value="Pept_M24"/>
</dbReference>
<feature type="domain" description="Peptidase M24" evidence="1">
    <location>
        <begin position="161"/>
        <end position="372"/>
    </location>
</feature>